<protein>
    <submittedName>
        <fullName evidence="1">Uncharacterized protein</fullName>
    </submittedName>
</protein>
<dbReference type="EMBL" id="JAIQCV010000002">
    <property type="protein sequence ID" value="KAH1120741.1"/>
    <property type="molecule type" value="Genomic_DNA"/>
</dbReference>
<dbReference type="AlphaFoldDB" id="A0A9D4AHU4"/>
<dbReference type="Proteomes" id="UP000828251">
    <property type="component" value="Unassembled WGS sequence"/>
</dbReference>
<comment type="caution">
    <text evidence="1">The sequence shown here is derived from an EMBL/GenBank/DDBJ whole genome shotgun (WGS) entry which is preliminary data.</text>
</comment>
<evidence type="ECO:0000313" key="1">
    <source>
        <dbReference type="EMBL" id="KAH1120741.1"/>
    </source>
</evidence>
<proteinExistence type="predicted"/>
<accession>A0A9D4AHU4</accession>
<keyword evidence="2" id="KW-1185">Reference proteome</keyword>
<organism evidence="1 2">
    <name type="scientific">Gossypium stocksii</name>
    <dbReference type="NCBI Taxonomy" id="47602"/>
    <lineage>
        <taxon>Eukaryota</taxon>
        <taxon>Viridiplantae</taxon>
        <taxon>Streptophyta</taxon>
        <taxon>Embryophyta</taxon>
        <taxon>Tracheophyta</taxon>
        <taxon>Spermatophyta</taxon>
        <taxon>Magnoliopsida</taxon>
        <taxon>eudicotyledons</taxon>
        <taxon>Gunneridae</taxon>
        <taxon>Pentapetalae</taxon>
        <taxon>rosids</taxon>
        <taxon>malvids</taxon>
        <taxon>Malvales</taxon>
        <taxon>Malvaceae</taxon>
        <taxon>Malvoideae</taxon>
        <taxon>Gossypium</taxon>
    </lineage>
</organism>
<sequence length="73" mass="8338">MPDVLKVALGKRTASMSFDNALKKECARKRRTFVAARTQSQREETTREMIQFDATFDANNSRSVSGIVVLDWR</sequence>
<evidence type="ECO:0000313" key="2">
    <source>
        <dbReference type="Proteomes" id="UP000828251"/>
    </source>
</evidence>
<reference evidence="1 2" key="1">
    <citation type="journal article" date="2021" name="Plant Biotechnol. J.">
        <title>Multi-omics assisted identification of the key and species-specific regulatory components of drought-tolerant mechanisms in Gossypium stocksii.</title>
        <authorList>
            <person name="Yu D."/>
            <person name="Ke L."/>
            <person name="Zhang D."/>
            <person name="Wu Y."/>
            <person name="Sun Y."/>
            <person name="Mei J."/>
            <person name="Sun J."/>
            <person name="Sun Y."/>
        </authorList>
    </citation>
    <scope>NUCLEOTIDE SEQUENCE [LARGE SCALE GENOMIC DNA]</scope>
    <source>
        <strain evidence="2">cv. E1</strain>
        <tissue evidence="1">Leaf</tissue>
    </source>
</reference>
<gene>
    <name evidence="1" type="ORF">J1N35_003901</name>
</gene>
<name>A0A9D4AHU4_9ROSI</name>
<feature type="non-terminal residue" evidence="1">
    <location>
        <position position="73"/>
    </location>
</feature>